<evidence type="ECO:0000256" key="3">
    <source>
        <dbReference type="ARBA" id="ARBA00024472"/>
    </source>
</evidence>
<comment type="caution">
    <text evidence="12">The sequence shown here is derived from an EMBL/GenBank/DDBJ whole genome shotgun (WGS) entry which is preliminary data.</text>
</comment>
<sequence>MLLAAGDGPTSKIHHHDSQFVVISDIAPAANHHYLVIPKEHIRDARCLDDRHIDLVRQMAEIGKKVLESRGGKWSECRRGFHWPPFISVSHLHMHIIAPESAMSTRYDMTFRTDSYWFRSVDVILETLSKLRPTSSQLQTPSSDKGSTTMLAKLS</sequence>
<reference evidence="12 13" key="1">
    <citation type="journal article" date="2017" name="Gigascience">
        <title>Draft genome of the honey bee ectoparasitic mite, Tropilaelaps mercedesae, is shaped by the parasitic life history.</title>
        <authorList>
            <person name="Dong X."/>
            <person name="Armstrong S.D."/>
            <person name="Xia D."/>
            <person name="Makepeace B.L."/>
            <person name="Darby A.C."/>
            <person name="Kadowaki T."/>
        </authorList>
    </citation>
    <scope>NUCLEOTIDE SEQUENCE [LARGE SCALE GENOMIC DNA]</scope>
    <source>
        <strain evidence="12">Wuxi-XJTLU</strain>
    </source>
</reference>
<organism evidence="12 13">
    <name type="scientific">Tropilaelaps mercedesae</name>
    <dbReference type="NCBI Taxonomy" id="418985"/>
    <lineage>
        <taxon>Eukaryota</taxon>
        <taxon>Metazoa</taxon>
        <taxon>Ecdysozoa</taxon>
        <taxon>Arthropoda</taxon>
        <taxon>Chelicerata</taxon>
        <taxon>Arachnida</taxon>
        <taxon>Acari</taxon>
        <taxon>Parasitiformes</taxon>
        <taxon>Mesostigmata</taxon>
        <taxon>Gamasina</taxon>
        <taxon>Dermanyssoidea</taxon>
        <taxon>Laelapidae</taxon>
        <taxon>Tropilaelaps</taxon>
    </lineage>
</organism>
<dbReference type="SUPFAM" id="SSF54197">
    <property type="entry name" value="HIT-like"/>
    <property type="match status" value="1"/>
</dbReference>
<dbReference type="PRINTS" id="PR00332">
    <property type="entry name" value="HISTRIAD"/>
</dbReference>
<evidence type="ECO:0000256" key="4">
    <source>
        <dbReference type="ARBA" id="ARBA00025764"/>
    </source>
</evidence>
<evidence type="ECO:0000256" key="5">
    <source>
        <dbReference type="ARBA" id="ARBA00039802"/>
    </source>
</evidence>
<dbReference type="OrthoDB" id="1915375at2759"/>
<evidence type="ECO:0000313" key="12">
    <source>
        <dbReference type="EMBL" id="OQR76693.1"/>
    </source>
</evidence>
<dbReference type="InterPro" id="IPR001310">
    <property type="entry name" value="Histidine_triad_HIT"/>
</dbReference>
<accession>A0A1V9XTC1</accession>
<evidence type="ECO:0000256" key="1">
    <source>
        <dbReference type="ARBA" id="ARBA00022741"/>
    </source>
</evidence>
<protein>
    <recommendedName>
        <fullName evidence="5">Adenosine 5'-monophosphoramidase HINT3</fullName>
    </recommendedName>
    <alternativeName>
        <fullName evidence="6">Histidine triad nucleotide-binding protein 3</fullName>
    </alternativeName>
</protein>
<evidence type="ECO:0000256" key="9">
    <source>
        <dbReference type="PROSITE-ProRule" id="PRU00464"/>
    </source>
</evidence>
<dbReference type="InterPro" id="IPR011146">
    <property type="entry name" value="HIT-like"/>
</dbReference>
<evidence type="ECO:0000313" key="13">
    <source>
        <dbReference type="Proteomes" id="UP000192247"/>
    </source>
</evidence>
<keyword evidence="13" id="KW-1185">Reference proteome</keyword>
<dbReference type="STRING" id="418985.A0A1V9XTC1"/>
<dbReference type="InterPro" id="IPR036265">
    <property type="entry name" value="HIT-like_sf"/>
</dbReference>
<evidence type="ECO:0000256" key="7">
    <source>
        <dbReference type="PIRSR" id="PIRSR601310-1"/>
    </source>
</evidence>
<evidence type="ECO:0000256" key="10">
    <source>
        <dbReference type="SAM" id="MobiDB-lite"/>
    </source>
</evidence>
<dbReference type="Gene3D" id="3.30.428.10">
    <property type="entry name" value="HIT-like"/>
    <property type="match status" value="1"/>
</dbReference>
<feature type="short sequence motif" description="Histidine triad motif" evidence="8 9">
    <location>
        <begin position="91"/>
        <end position="95"/>
    </location>
</feature>
<name>A0A1V9XTC1_9ACAR</name>
<dbReference type="AlphaFoldDB" id="A0A1V9XTC1"/>
<dbReference type="Pfam" id="PF11969">
    <property type="entry name" value="DcpS_C"/>
    <property type="match status" value="1"/>
</dbReference>
<dbReference type="InParanoid" id="A0A1V9XTC1"/>
<feature type="region of interest" description="Disordered" evidence="10">
    <location>
        <begin position="135"/>
        <end position="155"/>
    </location>
</feature>
<dbReference type="GO" id="GO:0000166">
    <property type="term" value="F:nucleotide binding"/>
    <property type="evidence" value="ECO:0007669"/>
    <property type="project" value="UniProtKB-KW"/>
</dbReference>
<keyword evidence="2" id="KW-0378">Hydrolase</keyword>
<dbReference type="GO" id="GO:0016787">
    <property type="term" value="F:hydrolase activity"/>
    <property type="evidence" value="ECO:0007669"/>
    <property type="project" value="UniProtKB-KW"/>
</dbReference>
<proteinExistence type="inferred from homology"/>
<feature type="active site" description="Tele-AMP-histidine intermediate" evidence="7">
    <location>
        <position position="93"/>
    </location>
</feature>
<evidence type="ECO:0000256" key="8">
    <source>
        <dbReference type="PIRSR" id="PIRSR601310-3"/>
    </source>
</evidence>
<evidence type="ECO:0000256" key="2">
    <source>
        <dbReference type="ARBA" id="ARBA00022801"/>
    </source>
</evidence>
<keyword evidence="1" id="KW-0547">Nucleotide-binding</keyword>
<dbReference type="PANTHER" id="PTHR12486:SF5">
    <property type="entry name" value="ADENOSINE 5'-MONOPHOSPHORAMIDASE HINT3"/>
    <property type="match status" value="1"/>
</dbReference>
<dbReference type="Proteomes" id="UP000192247">
    <property type="component" value="Unassembled WGS sequence"/>
</dbReference>
<evidence type="ECO:0000259" key="11">
    <source>
        <dbReference type="PROSITE" id="PS51084"/>
    </source>
</evidence>
<dbReference type="PROSITE" id="PS51084">
    <property type="entry name" value="HIT_2"/>
    <property type="match status" value="1"/>
</dbReference>
<dbReference type="FunCoup" id="A0A1V9XTC1">
    <property type="interactions" value="877"/>
</dbReference>
<dbReference type="EMBL" id="MNPL01004524">
    <property type="protein sequence ID" value="OQR76693.1"/>
    <property type="molecule type" value="Genomic_DNA"/>
</dbReference>
<evidence type="ECO:0000256" key="6">
    <source>
        <dbReference type="ARBA" id="ARBA00042361"/>
    </source>
</evidence>
<gene>
    <name evidence="12" type="ORF">BIW11_07615</name>
</gene>
<comment type="similarity">
    <text evidence="4">Belongs to the HINT family.</text>
</comment>
<comment type="catalytic activity">
    <reaction evidence="3">
        <text>adenosine 5'-phosphoramidate + H2O = NH4(+) + AMP</text>
        <dbReference type="Rhea" id="RHEA:67916"/>
        <dbReference type="ChEBI" id="CHEBI:15377"/>
        <dbReference type="ChEBI" id="CHEBI:28938"/>
        <dbReference type="ChEBI" id="CHEBI:57890"/>
        <dbReference type="ChEBI" id="CHEBI:456215"/>
    </reaction>
</comment>
<dbReference type="PANTHER" id="PTHR12486">
    <property type="entry name" value="APRATAXIN-RELATED"/>
    <property type="match status" value="1"/>
</dbReference>
<feature type="domain" description="HIT" evidence="11">
    <location>
        <begin position="1"/>
        <end position="111"/>
    </location>
</feature>